<dbReference type="Proteomes" id="UP000315010">
    <property type="component" value="Unassembled WGS sequence"/>
</dbReference>
<evidence type="ECO:0000313" key="2">
    <source>
        <dbReference type="Proteomes" id="UP000315010"/>
    </source>
</evidence>
<gene>
    <name evidence="1" type="ORF">CA13_31310</name>
</gene>
<dbReference type="AlphaFoldDB" id="A0A5C5Z2W8"/>
<sequence>MAIHTLNVRFGTISHGWLPITFGIADSDALVVASDVPADPIAPLVSLARFLLSAELGSRDVEFHLEPEYCTLTVTKTANSDIDVRLVQPGCDISQSGLSCVATATQIWRALRAVDSAVRAAIADNQWSWDFPTTQMDMLASEIETANAVR</sequence>
<organism evidence="1 2">
    <name type="scientific">Novipirellula herctigrandis</name>
    <dbReference type="NCBI Taxonomy" id="2527986"/>
    <lineage>
        <taxon>Bacteria</taxon>
        <taxon>Pseudomonadati</taxon>
        <taxon>Planctomycetota</taxon>
        <taxon>Planctomycetia</taxon>
        <taxon>Pirellulales</taxon>
        <taxon>Pirellulaceae</taxon>
        <taxon>Novipirellula</taxon>
    </lineage>
</organism>
<comment type="caution">
    <text evidence="1">The sequence shown here is derived from an EMBL/GenBank/DDBJ whole genome shotgun (WGS) entry which is preliminary data.</text>
</comment>
<dbReference type="OrthoDB" id="488984at2"/>
<keyword evidence="2" id="KW-1185">Reference proteome</keyword>
<reference evidence="1 2" key="1">
    <citation type="submission" date="2019-02" db="EMBL/GenBank/DDBJ databases">
        <title>Deep-cultivation of Planctomycetes and their phenomic and genomic characterization uncovers novel biology.</title>
        <authorList>
            <person name="Wiegand S."/>
            <person name="Jogler M."/>
            <person name="Boedeker C."/>
            <person name="Pinto D."/>
            <person name="Vollmers J."/>
            <person name="Rivas-Marin E."/>
            <person name="Kohn T."/>
            <person name="Peeters S.H."/>
            <person name="Heuer A."/>
            <person name="Rast P."/>
            <person name="Oberbeckmann S."/>
            <person name="Bunk B."/>
            <person name="Jeske O."/>
            <person name="Meyerdierks A."/>
            <person name="Storesund J.E."/>
            <person name="Kallscheuer N."/>
            <person name="Luecker S."/>
            <person name="Lage O.M."/>
            <person name="Pohl T."/>
            <person name="Merkel B.J."/>
            <person name="Hornburger P."/>
            <person name="Mueller R.-W."/>
            <person name="Bruemmer F."/>
            <person name="Labrenz M."/>
            <person name="Spormann A.M."/>
            <person name="Op Den Camp H."/>
            <person name="Overmann J."/>
            <person name="Amann R."/>
            <person name="Jetten M.S.M."/>
            <person name="Mascher T."/>
            <person name="Medema M.H."/>
            <person name="Devos D.P."/>
            <person name="Kaster A.-K."/>
            <person name="Ovreas L."/>
            <person name="Rohde M."/>
            <person name="Galperin M.Y."/>
            <person name="Jogler C."/>
        </authorList>
    </citation>
    <scope>NUCLEOTIDE SEQUENCE [LARGE SCALE GENOMIC DNA]</scope>
    <source>
        <strain evidence="1 2">CA13</strain>
    </source>
</reference>
<protein>
    <submittedName>
        <fullName evidence="1">Uncharacterized protein</fullName>
    </submittedName>
</protein>
<accession>A0A5C5Z2W8</accession>
<evidence type="ECO:0000313" key="1">
    <source>
        <dbReference type="EMBL" id="TWT81678.1"/>
    </source>
</evidence>
<name>A0A5C5Z2W8_9BACT</name>
<dbReference type="RefSeq" id="WP_146397727.1">
    <property type="nucleotide sequence ID" value="NZ_SJPJ01000001.1"/>
</dbReference>
<proteinExistence type="predicted"/>
<dbReference type="EMBL" id="SJPJ01000001">
    <property type="protein sequence ID" value="TWT81678.1"/>
    <property type="molecule type" value="Genomic_DNA"/>
</dbReference>